<dbReference type="CDD" id="cd01029">
    <property type="entry name" value="TOPRIM_primases"/>
    <property type="match status" value="1"/>
</dbReference>
<keyword evidence="2" id="KW-0639">Primosome</keyword>
<dbReference type="GO" id="GO:0006269">
    <property type="term" value="P:DNA replication, synthesis of primer"/>
    <property type="evidence" value="ECO:0007669"/>
    <property type="project" value="UniProtKB-KW"/>
</dbReference>
<organism evidence="9 10">
    <name type="scientific">Sphingopyxis bauzanensis</name>
    <dbReference type="NCBI Taxonomy" id="651663"/>
    <lineage>
        <taxon>Bacteria</taxon>
        <taxon>Pseudomonadati</taxon>
        <taxon>Pseudomonadota</taxon>
        <taxon>Alphaproteobacteria</taxon>
        <taxon>Sphingomonadales</taxon>
        <taxon>Sphingomonadaceae</taxon>
        <taxon>Sphingopyxis</taxon>
    </lineage>
</organism>
<dbReference type="Gene3D" id="3.40.1360.10">
    <property type="match status" value="1"/>
</dbReference>
<feature type="domain" description="Toprim" evidence="7">
    <location>
        <begin position="190"/>
        <end position="275"/>
    </location>
</feature>
<evidence type="ECO:0000313" key="10">
    <source>
        <dbReference type="Proteomes" id="UP000197361"/>
    </source>
</evidence>
<sequence>MALTAHPPTQDLINLVGTLGGTWHGRTAMCLCPAHADKNPSLALRQGDRGILVTCFAGCERSDVLRELARVPVGAQYRYEDKPSTGTGNAERLWTEARPVDETLAARYLASRHLLPVPHDVRFHPRCPYRPRPWTLFLPALLVAVREGPRLTAIQRIFLDTQTTSYRMKLMLGRPARGAWQGEGGGQGTLALAEGFETARAFTILNEIPCWATMGARRFDQIQLPSSIERLILAIDNDAEGRRGATKAEERYARPGLSIERMLPRDGFKDWAKVLETGERRFMKPSL</sequence>
<evidence type="ECO:0000313" key="9">
    <source>
        <dbReference type="EMBL" id="OWQ98667.1"/>
    </source>
</evidence>
<evidence type="ECO:0000256" key="6">
    <source>
        <dbReference type="ARBA" id="ARBA00023163"/>
    </source>
</evidence>
<evidence type="ECO:0000256" key="5">
    <source>
        <dbReference type="ARBA" id="ARBA00022705"/>
    </source>
</evidence>
<gene>
    <name evidence="9" type="ORF">CDQ92_00090</name>
</gene>
<accession>A0A246K147</accession>
<evidence type="ECO:0000256" key="3">
    <source>
        <dbReference type="ARBA" id="ARBA00022679"/>
    </source>
</evidence>
<dbReference type="Pfam" id="PF23639">
    <property type="entry name" value="DUF7146"/>
    <property type="match status" value="1"/>
</dbReference>
<evidence type="ECO:0000256" key="2">
    <source>
        <dbReference type="ARBA" id="ARBA00022515"/>
    </source>
</evidence>
<dbReference type="GO" id="GO:0016779">
    <property type="term" value="F:nucleotidyltransferase activity"/>
    <property type="evidence" value="ECO:0007669"/>
    <property type="project" value="UniProtKB-KW"/>
</dbReference>
<evidence type="ECO:0000256" key="1">
    <source>
        <dbReference type="ARBA" id="ARBA00022478"/>
    </source>
</evidence>
<dbReference type="InterPro" id="IPR034154">
    <property type="entry name" value="TOPRIM_DnaG/twinkle"/>
</dbReference>
<keyword evidence="3" id="KW-0808">Transferase</keyword>
<dbReference type="GO" id="GO:0003677">
    <property type="term" value="F:DNA binding"/>
    <property type="evidence" value="ECO:0007669"/>
    <property type="project" value="InterPro"/>
</dbReference>
<comment type="caution">
    <text evidence="9">The sequence shown here is derived from an EMBL/GenBank/DDBJ whole genome shotgun (WGS) entry which is preliminary data.</text>
</comment>
<keyword evidence="6" id="KW-0804">Transcription</keyword>
<dbReference type="InterPro" id="IPR055570">
    <property type="entry name" value="DUF7146"/>
</dbReference>
<dbReference type="EMBL" id="NISK01000001">
    <property type="protein sequence ID" value="OWQ98667.1"/>
    <property type="molecule type" value="Genomic_DNA"/>
</dbReference>
<dbReference type="InterPro" id="IPR006171">
    <property type="entry name" value="TOPRIM_dom"/>
</dbReference>
<dbReference type="GO" id="GO:0008270">
    <property type="term" value="F:zinc ion binding"/>
    <property type="evidence" value="ECO:0007669"/>
    <property type="project" value="InterPro"/>
</dbReference>
<evidence type="ECO:0000256" key="4">
    <source>
        <dbReference type="ARBA" id="ARBA00022695"/>
    </source>
</evidence>
<dbReference type="Proteomes" id="UP000197361">
    <property type="component" value="Unassembled WGS sequence"/>
</dbReference>
<protein>
    <submittedName>
        <fullName evidence="9">Virulence-associated protein E</fullName>
    </submittedName>
</protein>
<dbReference type="AlphaFoldDB" id="A0A246K147"/>
<feature type="domain" description="DUF7146" evidence="8">
    <location>
        <begin position="88"/>
        <end position="181"/>
    </location>
</feature>
<dbReference type="RefSeq" id="WP_088438994.1">
    <property type="nucleotide sequence ID" value="NZ_BMMC01000020.1"/>
</dbReference>
<keyword evidence="5" id="KW-0235">DNA replication</keyword>
<dbReference type="GO" id="GO:0000428">
    <property type="term" value="C:DNA-directed RNA polymerase complex"/>
    <property type="evidence" value="ECO:0007669"/>
    <property type="project" value="UniProtKB-KW"/>
</dbReference>
<dbReference type="OrthoDB" id="7465087at2"/>
<dbReference type="InterPro" id="IPR036977">
    <property type="entry name" value="DNA_primase_Znf_CHC2"/>
</dbReference>
<dbReference type="Gene3D" id="3.90.580.10">
    <property type="entry name" value="Zinc finger, CHC2-type domain"/>
    <property type="match status" value="1"/>
</dbReference>
<proteinExistence type="predicted"/>
<keyword evidence="10" id="KW-1185">Reference proteome</keyword>
<evidence type="ECO:0000259" key="7">
    <source>
        <dbReference type="Pfam" id="PF13362"/>
    </source>
</evidence>
<dbReference type="GO" id="GO:1990077">
    <property type="term" value="C:primosome complex"/>
    <property type="evidence" value="ECO:0007669"/>
    <property type="project" value="UniProtKB-KW"/>
</dbReference>
<dbReference type="Pfam" id="PF13362">
    <property type="entry name" value="Toprim_3"/>
    <property type="match status" value="1"/>
</dbReference>
<reference evidence="9 10" key="1">
    <citation type="journal article" date="2010" name="Int. J. Syst. Evol. Microbiol.">
        <title>Sphingopyxis bauzanensis sp. nov., a psychrophilic bacterium isolated from soil.</title>
        <authorList>
            <person name="Zhang D.C."/>
            <person name="Liu H.C."/>
            <person name="Xin Y.H."/>
            <person name="Zhou Y.G."/>
            <person name="Schinner F."/>
            <person name="Margesin R."/>
        </authorList>
    </citation>
    <scope>NUCLEOTIDE SEQUENCE [LARGE SCALE GENOMIC DNA]</scope>
    <source>
        <strain evidence="9 10">DSM 22271</strain>
    </source>
</reference>
<name>A0A246K147_9SPHN</name>
<evidence type="ECO:0000259" key="8">
    <source>
        <dbReference type="Pfam" id="PF23639"/>
    </source>
</evidence>
<keyword evidence="4" id="KW-0548">Nucleotidyltransferase</keyword>
<keyword evidence="1" id="KW-0240">DNA-directed RNA polymerase</keyword>